<gene>
    <name evidence="1" type="ORF">QFC20_005449</name>
</gene>
<evidence type="ECO:0000313" key="2">
    <source>
        <dbReference type="Proteomes" id="UP001230649"/>
    </source>
</evidence>
<dbReference type="EMBL" id="JASBWS010000075">
    <property type="protein sequence ID" value="KAJ9100381.1"/>
    <property type="molecule type" value="Genomic_DNA"/>
</dbReference>
<proteinExistence type="predicted"/>
<evidence type="ECO:0000313" key="1">
    <source>
        <dbReference type="EMBL" id="KAJ9100381.1"/>
    </source>
</evidence>
<name>A0ACC2VNK5_9TREE</name>
<comment type="caution">
    <text evidence="1">The sequence shown here is derived from an EMBL/GenBank/DDBJ whole genome shotgun (WGS) entry which is preliminary data.</text>
</comment>
<accession>A0ACC2VNK5</accession>
<protein>
    <submittedName>
        <fullName evidence="1">Uncharacterized protein</fullName>
    </submittedName>
</protein>
<keyword evidence="2" id="KW-1185">Reference proteome</keyword>
<dbReference type="Proteomes" id="UP001230649">
    <property type="component" value="Unassembled WGS sequence"/>
</dbReference>
<reference evidence="1" key="1">
    <citation type="submission" date="2023-04" db="EMBL/GenBank/DDBJ databases">
        <title>Draft Genome sequencing of Naganishia species isolated from polar environments using Oxford Nanopore Technology.</title>
        <authorList>
            <person name="Leo P."/>
            <person name="Venkateswaran K."/>
        </authorList>
    </citation>
    <scope>NUCLEOTIDE SEQUENCE</scope>
    <source>
        <strain evidence="1">MNA-CCFEE 5262</strain>
    </source>
</reference>
<organism evidence="1 2">
    <name type="scientific">Naganishia adeliensis</name>
    <dbReference type="NCBI Taxonomy" id="92952"/>
    <lineage>
        <taxon>Eukaryota</taxon>
        <taxon>Fungi</taxon>
        <taxon>Dikarya</taxon>
        <taxon>Basidiomycota</taxon>
        <taxon>Agaricomycotina</taxon>
        <taxon>Tremellomycetes</taxon>
        <taxon>Filobasidiales</taxon>
        <taxon>Filobasidiaceae</taxon>
        <taxon>Naganishia</taxon>
    </lineage>
</organism>
<sequence length="525" mass="59066">MRPTIFLFLLVFLGWAAARPATHQLTSAERLIRDGDKACRRWGEGERGKGCWKDRWEEQLKGVLANWGEFSEVSWSAEINTANHAALSSILTCLPYFSPSHDPSTPARCRTNMLTVILGANWWLDLVLLNGGESGECVWLRTMVDTLREEGYTFLSVFHENYAGMIKLYAAIPDVIHTIWGSEAMVISCMADPRCRADFPEDEAPRGVHGVIPSWKMMTATYWGAHESSWEFGQIPGDEFSFNPLGHEWALVPFPYPGHTHIPFTLEKMCAKIPIVPPEERVDEAVVLGKLTSYFYPDRTGGLSPPLAAWSQFHAQTGLYPIANARPLNDDPSEPADTPAGVVNRGPVSRDEYTMEIGHARVFIGIGMPAISPSPYLALCQGVPALIPYDGDDPTPPGFQLYNLGLTQHGPAALLGEPYVYSYKRKDMQSMFDAVKKAKAHPIKPYIPDEMRHDHVARLTLRMINRDWHGHSLSIEHARRRAGKPVRRKVPNHVVQRVFENGWGMRMMPDESVSKRLEDVWDKEL</sequence>